<evidence type="ECO:0000256" key="2">
    <source>
        <dbReference type="ARBA" id="ARBA00022448"/>
    </source>
</evidence>
<dbReference type="PANTHER" id="PTHR34229:SF1">
    <property type="entry name" value="METAL TRANSPORT PROTEIN HI_1621-RELATED"/>
    <property type="match status" value="1"/>
</dbReference>
<evidence type="ECO:0000256" key="4">
    <source>
        <dbReference type="ARBA" id="ARBA00022692"/>
    </source>
</evidence>
<keyword evidence="5 7" id="KW-1133">Transmembrane helix</keyword>
<organism evidence="8">
    <name type="scientific">mine drainage metagenome</name>
    <dbReference type="NCBI Taxonomy" id="410659"/>
    <lineage>
        <taxon>unclassified sequences</taxon>
        <taxon>metagenomes</taxon>
        <taxon>ecological metagenomes</taxon>
    </lineage>
</organism>
<accession>E6QPU9</accession>
<reference evidence="8" key="1">
    <citation type="submission" date="2009-10" db="EMBL/GenBank/DDBJ databases">
        <title>Diversity of trophic interactions inside an arsenic-rich microbial ecosystem.</title>
        <authorList>
            <person name="Bertin P.N."/>
            <person name="Heinrich-Salmeron A."/>
            <person name="Pelletier E."/>
            <person name="Goulhen-Chollet F."/>
            <person name="Arsene-Ploetze F."/>
            <person name="Gallien S."/>
            <person name="Calteau A."/>
            <person name="Vallenet D."/>
            <person name="Casiot C."/>
            <person name="Chane-Woon-Ming B."/>
            <person name="Giloteaux L."/>
            <person name="Barakat M."/>
            <person name="Bonnefoy V."/>
            <person name="Bruneel O."/>
            <person name="Chandler M."/>
            <person name="Cleiss J."/>
            <person name="Duran R."/>
            <person name="Elbaz-Poulichet F."/>
            <person name="Fonknechten N."/>
            <person name="Lauga B."/>
            <person name="Mornico D."/>
            <person name="Ortet P."/>
            <person name="Schaeffer C."/>
            <person name="Siguier P."/>
            <person name="Alexander Thil Smith A."/>
            <person name="Van Dorsselaer A."/>
            <person name="Weissenbach J."/>
            <person name="Medigue C."/>
            <person name="Le Paslier D."/>
        </authorList>
    </citation>
    <scope>NUCLEOTIDE SEQUENCE</scope>
</reference>
<evidence type="ECO:0000256" key="3">
    <source>
        <dbReference type="ARBA" id="ARBA00022475"/>
    </source>
</evidence>
<keyword evidence="6 7" id="KW-0472">Membrane</keyword>
<dbReference type="Pfam" id="PF01891">
    <property type="entry name" value="CbiM"/>
    <property type="match status" value="1"/>
</dbReference>
<evidence type="ECO:0000256" key="5">
    <source>
        <dbReference type="ARBA" id="ARBA00022989"/>
    </source>
</evidence>
<dbReference type="EMBL" id="CABR01000022">
    <property type="protein sequence ID" value="CBI09270.1"/>
    <property type="molecule type" value="Genomic_DNA"/>
</dbReference>
<evidence type="ECO:0000256" key="6">
    <source>
        <dbReference type="ARBA" id="ARBA00023136"/>
    </source>
</evidence>
<feature type="transmembrane region" description="Helical" evidence="7">
    <location>
        <begin position="15"/>
        <end position="32"/>
    </location>
</feature>
<dbReference type="InterPro" id="IPR002751">
    <property type="entry name" value="CbiM/NikMN"/>
</dbReference>
<protein>
    <submittedName>
        <fullName evidence="8">Putative integral membrane protein</fullName>
    </submittedName>
</protein>
<name>E6QPU9_9ZZZZ</name>
<dbReference type="PANTHER" id="PTHR34229">
    <property type="entry name" value="METAL TRANSPORT PROTEIN HI_1621-RELATED"/>
    <property type="match status" value="1"/>
</dbReference>
<proteinExistence type="predicted"/>
<feature type="transmembrane region" description="Helical" evidence="7">
    <location>
        <begin position="69"/>
        <end position="94"/>
    </location>
</feature>
<gene>
    <name evidence="8" type="ORF">CARN7_2944</name>
</gene>
<feature type="transmembrane region" description="Helical" evidence="7">
    <location>
        <begin position="39"/>
        <end position="57"/>
    </location>
</feature>
<feature type="transmembrane region" description="Helical" evidence="7">
    <location>
        <begin position="137"/>
        <end position="166"/>
    </location>
</feature>
<sequence>MNLTDALIPPGWNGLWWPFLALLGVVLWRAPWVMLRKPGVLNLMLGASVMVLAYWQIHAVLRPGLEMHLLGATLLTLLFGPWFGFLIVLVALVLNTAWFGNAWYALPLNAWVMGVVPVAVSWAVYRLVEAKLPNHLFIYIFLNAFLGAGLAAMATGLMAVGVLTAMGDYSWLDLSHNYLPYYFLMAWSEAVTTGMLITVLVVYKPQWVATFNDQQYLDQ</sequence>
<evidence type="ECO:0000256" key="7">
    <source>
        <dbReference type="SAM" id="Phobius"/>
    </source>
</evidence>
<evidence type="ECO:0000256" key="1">
    <source>
        <dbReference type="ARBA" id="ARBA00004651"/>
    </source>
</evidence>
<dbReference type="GO" id="GO:0005886">
    <property type="term" value="C:plasma membrane"/>
    <property type="evidence" value="ECO:0007669"/>
    <property type="project" value="UniProtKB-SubCell"/>
</dbReference>
<dbReference type="GO" id="GO:0000041">
    <property type="term" value="P:transition metal ion transport"/>
    <property type="evidence" value="ECO:0007669"/>
    <property type="project" value="InterPro"/>
</dbReference>
<comment type="caution">
    <text evidence="8">The sequence shown here is derived from an EMBL/GenBank/DDBJ whole genome shotgun (WGS) entry which is preliminary data.</text>
</comment>
<evidence type="ECO:0000313" key="8">
    <source>
        <dbReference type="EMBL" id="CBI09270.1"/>
    </source>
</evidence>
<keyword evidence="4 7" id="KW-0812">Transmembrane</keyword>
<feature type="transmembrane region" description="Helical" evidence="7">
    <location>
        <begin position="106"/>
        <end position="125"/>
    </location>
</feature>
<keyword evidence="2" id="KW-0813">Transport</keyword>
<keyword evidence="3" id="KW-1003">Cell membrane</keyword>
<dbReference type="Gene3D" id="1.10.1760.20">
    <property type="match status" value="1"/>
</dbReference>
<dbReference type="AlphaFoldDB" id="E6QPU9"/>
<feature type="transmembrane region" description="Helical" evidence="7">
    <location>
        <begin position="178"/>
        <end position="203"/>
    </location>
</feature>
<comment type="subcellular location">
    <subcellularLocation>
        <location evidence="1">Cell membrane</location>
        <topology evidence="1">Multi-pass membrane protein</topology>
    </subcellularLocation>
</comment>